<organism evidence="1 2">
    <name type="scientific">Mycetocola zhujimingii</name>
    <dbReference type="NCBI Taxonomy" id="2079792"/>
    <lineage>
        <taxon>Bacteria</taxon>
        <taxon>Bacillati</taxon>
        <taxon>Actinomycetota</taxon>
        <taxon>Actinomycetes</taxon>
        <taxon>Micrococcales</taxon>
        <taxon>Microbacteriaceae</taxon>
        <taxon>Mycetocola</taxon>
    </lineage>
</organism>
<evidence type="ECO:0008006" key="3">
    <source>
        <dbReference type="Google" id="ProtNLM"/>
    </source>
</evidence>
<dbReference type="EMBL" id="QEFB01000002">
    <property type="protein sequence ID" value="PWC07785.1"/>
    <property type="molecule type" value="Genomic_DNA"/>
</dbReference>
<keyword evidence="2" id="KW-1185">Reference proteome</keyword>
<reference evidence="2" key="1">
    <citation type="submission" date="2018-04" db="EMBL/GenBank/DDBJ databases">
        <authorList>
            <person name="Liu S."/>
            <person name="Wang Z."/>
            <person name="Li J."/>
        </authorList>
    </citation>
    <scope>NUCLEOTIDE SEQUENCE [LARGE SCALE GENOMIC DNA]</scope>
    <source>
        <strain evidence="2">622</strain>
    </source>
</reference>
<evidence type="ECO:0000313" key="2">
    <source>
        <dbReference type="Proteomes" id="UP000244962"/>
    </source>
</evidence>
<evidence type="ECO:0000313" key="1">
    <source>
        <dbReference type="EMBL" id="PWC07785.1"/>
    </source>
</evidence>
<dbReference type="Proteomes" id="UP000244962">
    <property type="component" value="Unassembled WGS sequence"/>
</dbReference>
<proteinExistence type="predicted"/>
<gene>
    <name evidence="1" type="ORF">DF223_04865</name>
</gene>
<sequence>MTDNAPILGLLLDVDGPIASPVSRSIAIPSIAGDLVELANAGIPVAFNTGRSDAFIREQVVPQLLARGLDATARVWAVCEKGAVTTRITPEGMGEITVDTTLAMPDSYSAAIRDLVESRYSEVVYFDETKRAMVSVEQLTSISAEEYAAVRERFDADAAHVFERLDLGYEWNTERHPDADGAVPYRIDPTIISTDIESVRLGKDLGAQKFLDLLTEDGGAVPQSWRTLGDSRTDYAMADWLHAHGFDVAHVDVRPADGVPDTPYPVRYHPTLIHDEAGAVYLGRWVGMLRGDENDDAKIA</sequence>
<name>A0A2U1TFW9_9MICO</name>
<dbReference type="InterPro" id="IPR036412">
    <property type="entry name" value="HAD-like_sf"/>
</dbReference>
<dbReference type="SUPFAM" id="SSF56784">
    <property type="entry name" value="HAD-like"/>
    <property type="match status" value="1"/>
</dbReference>
<dbReference type="AlphaFoldDB" id="A0A2U1TFW9"/>
<protein>
    <recommendedName>
        <fullName evidence="3">Hydroxymethylpyrimidine pyrophosphatase-like HAD family hydrolase</fullName>
    </recommendedName>
</protein>
<dbReference type="RefSeq" id="WP_108962386.1">
    <property type="nucleotide sequence ID" value="NZ_QEFB01000002.1"/>
</dbReference>
<accession>A0A2U1TFW9</accession>
<comment type="caution">
    <text evidence="1">The sequence shown here is derived from an EMBL/GenBank/DDBJ whole genome shotgun (WGS) entry which is preliminary data.</text>
</comment>